<accession>A0A402BI26</accession>
<protein>
    <submittedName>
        <fullName evidence="1">Uncharacterized protein</fullName>
    </submittedName>
</protein>
<dbReference type="Proteomes" id="UP000287171">
    <property type="component" value="Unassembled WGS sequence"/>
</dbReference>
<evidence type="ECO:0000313" key="1">
    <source>
        <dbReference type="EMBL" id="GCE31023.1"/>
    </source>
</evidence>
<proteinExistence type="predicted"/>
<sequence>MNELSITNLKGDSRTAATKIAREKKSRPIFSTFELHVYVYVYVDVHVYVYVKKIQN</sequence>
<comment type="caution">
    <text evidence="1">The sequence shown here is derived from an EMBL/GenBank/DDBJ whole genome shotgun (WGS) entry which is preliminary data.</text>
</comment>
<dbReference type="AlphaFoldDB" id="A0A402BI26"/>
<name>A0A402BI26_9CHLR</name>
<gene>
    <name evidence="1" type="ORF">KDA_65070</name>
</gene>
<evidence type="ECO:0000313" key="2">
    <source>
        <dbReference type="Proteomes" id="UP000287171"/>
    </source>
</evidence>
<reference evidence="2" key="1">
    <citation type="submission" date="2018-12" db="EMBL/GenBank/DDBJ databases">
        <title>Tengunoibacter tsumagoiensis gen. nov., sp. nov., Dictyobacter kobayashii sp. nov., D. alpinus sp. nov., and D. joshuensis sp. nov. and description of Dictyobacteraceae fam. nov. within the order Ktedonobacterales isolated from Tengu-no-mugimeshi.</title>
        <authorList>
            <person name="Wang C.M."/>
            <person name="Zheng Y."/>
            <person name="Sakai Y."/>
            <person name="Toyoda A."/>
            <person name="Minakuchi Y."/>
            <person name="Abe K."/>
            <person name="Yokota A."/>
            <person name="Yabe S."/>
        </authorList>
    </citation>
    <scope>NUCLEOTIDE SEQUENCE [LARGE SCALE GENOMIC DNA]</scope>
    <source>
        <strain evidence="2">Uno16</strain>
    </source>
</reference>
<keyword evidence="2" id="KW-1185">Reference proteome</keyword>
<dbReference type="EMBL" id="BIFT01000002">
    <property type="protein sequence ID" value="GCE31023.1"/>
    <property type="molecule type" value="Genomic_DNA"/>
</dbReference>
<organism evidence="1 2">
    <name type="scientific">Dictyobacter alpinus</name>
    <dbReference type="NCBI Taxonomy" id="2014873"/>
    <lineage>
        <taxon>Bacteria</taxon>
        <taxon>Bacillati</taxon>
        <taxon>Chloroflexota</taxon>
        <taxon>Ktedonobacteria</taxon>
        <taxon>Ktedonobacterales</taxon>
        <taxon>Dictyobacteraceae</taxon>
        <taxon>Dictyobacter</taxon>
    </lineage>
</organism>